<keyword evidence="7" id="KW-1185">Reference proteome</keyword>
<feature type="compositionally biased region" description="Low complexity" evidence="4">
    <location>
        <begin position="56"/>
        <end position="77"/>
    </location>
</feature>
<dbReference type="SUPFAM" id="SSF53187">
    <property type="entry name" value="Zn-dependent exopeptidases"/>
    <property type="match status" value="1"/>
</dbReference>
<evidence type="ECO:0000256" key="3">
    <source>
        <dbReference type="PROSITE-ProRule" id="PRU01379"/>
    </source>
</evidence>
<evidence type="ECO:0000256" key="4">
    <source>
        <dbReference type="SAM" id="MobiDB-lite"/>
    </source>
</evidence>
<dbReference type="InterPro" id="IPR050821">
    <property type="entry name" value="Cytosolic_carboxypeptidase"/>
</dbReference>
<feature type="active site" description="Proton donor/acceptor" evidence="3">
    <location>
        <position position="534"/>
    </location>
</feature>
<dbReference type="GO" id="GO:0008270">
    <property type="term" value="F:zinc ion binding"/>
    <property type="evidence" value="ECO:0007669"/>
    <property type="project" value="InterPro"/>
</dbReference>
<dbReference type="PANTHER" id="PTHR12756:SF9">
    <property type="entry name" value="CYTOSOLIC CARBOXYPEPTIDASE 6"/>
    <property type="match status" value="1"/>
</dbReference>
<dbReference type="Gene3D" id="2.60.40.3120">
    <property type="match status" value="1"/>
</dbReference>
<dbReference type="InterPro" id="IPR040626">
    <property type="entry name" value="Pepdidase_M14_N"/>
</dbReference>
<dbReference type="Gene3D" id="3.40.630.10">
    <property type="entry name" value="Zn peptidases"/>
    <property type="match status" value="1"/>
</dbReference>
<dbReference type="AlphaFoldDB" id="A0AAW2ZBZ4"/>
<comment type="similarity">
    <text evidence="2 3">Belongs to the peptidase M14 family.</text>
</comment>
<feature type="domain" description="Peptidase M14" evidence="5">
    <location>
        <begin position="302"/>
        <end position="570"/>
    </location>
</feature>
<dbReference type="Pfam" id="PF00246">
    <property type="entry name" value="Peptidase_M14"/>
    <property type="match status" value="1"/>
</dbReference>
<feature type="region of interest" description="Disordered" evidence="4">
    <location>
        <begin position="110"/>
        <end position="164"/>
    </location>
</feature>
<evidence type="ECO:0000256" key="1">
    <source>
        <dbReference type="ARBA" id="ARBA00001947"/>
    </source>
</evidence>
<evidence type="ECO:0000256" key="2">
    <source>
        <dbReference type="ARBA" id="ARBA00005988"/>
    </source>
</evidence>
<reference evidence="6 7" key="1">
    <citation type="submission" date="2024-03" db="EMBL/GenBank/DDBJ databases">
        <title>The Acrasis kona genome and developmental transcriptomes reveal deep origins of eukaryotic multicellular pathways.</title>
        <authorList>
            <person name="Sheikh S."/>
            <person name="Fu C.-J."/>
            <person name="Brown M.W."/>
            <person name="Baldauf S.L."/>
        </authorList>
    </citation>
    <scope>NUCLEOTIDE SEQUENCE [LARGE SCALE GENOMIC DNA]</scope>
    <source>
        <strain evidence="6 7">ATCC MYA-3509</strain>
    </source>
</reference>
<dbReference type="GO" id="GO:0004181">
    <property type="term" value="F:metallocarboxypeptidase activity"/>
    <property type="evidence" value="ECO:0007669"/>
    <property type="project" value="InterPro"/>
</dbReference>
<dbReference type="Pfam" id="PF18027">
    <property type="entry name" value="Pepdidase_M14_N"/>
    <property type="match status" value="1"/>
</dbReference>
<gene>
    <name evidence="6" type="ORF">AKO1_001224</name>
</gene>
<organism evidence="6 7">
    <name type="scientific">Acrasis kona</name>
    <dbReference type="NCBI Taxonomy" id="1008807"/>
    <lineage>
        <taxon>Eukaryota</taxon>
        <taxon>Discoba</taxon>
        <taxon>Heterolobosea</taxon>
        <taxon>Tetramitia</taxon>
        <taxon>Eutetramitia</taxon>
        <taxon>Acrasidae</taxon>
        <taxon>Acrasis</taxon>
    </lineage>
</organism>
<evidence type="ECO:0000313" key="7">
    <source>
        <dbReference type="Proteomes" id="UP001431209"/>
    </source>
</evidence>
<comment type="caution">
    <text evidence="6">The sequence shown here is derived from an EMBL/GenBank/DDBJ whole genome shotgun (WGS) entry which is preliminary data.</text>
</comment>
<sequence>MKKSDDYFDVTQKRLIKKSPATQNNQNQSVLGLKQLNPPLTTTSLGPNFRKLTKNSSTQRSTSASSSPKYKSNNNPTISKNSVLLGNSITTTQIKKRLYLGTLEGLTTQTGFESPKSICGNSASIPSEDKADENNTAGEDEESSMEPEADLEPSGSKQMKSVPDVPPVIKRSESVKKGELYFFSNFESGNLGRTKSISSSEYELYIRPDTNNPNYRLWFYFGVSNMKKGQRVLFSIVNFSKAKSLYRLGMTPLVKSSSRPCWERLPEKQCYYYRMKNTKNYALSFLFEFDKDDEDYYFSYSYPYTYSDLQKFLYNIECRKLPYFKRDLLTRTLQMRKVDLLTITEPENLQATNSKPSIFITSRVHPGESPASFLCHGFISFLVSNHPDAKTLRQNLIFKIVPMLNPDGVFLGNYRCSSIGHDLNRYWLHPEKWAHPTIWHTRDLLLKLKRETSLDFFIDMHAHSSASNAFMYVNHNDDIAQKDDQLAYPKLLDCKEKGFSYNDTRVCRDGSKIGTGRRALGEILQVAKHCYTLEVSFYSFTQDSSKQVPFSQENYLEMGKNVASTFIDYYKLKKR</sequence>
<dbReference type="EMBL" id="JAOPGA020001276">
    <property type="protein sequence ID" value="KAL0486883.1"/>
    <property type="molecule type" value="Genomic_DNA"/>
</dbReference>
<evidence type="ECO:0000313" key="6">
    <source>
        <dbReference type="EMBL" id="KAL0486883.1"/>
    </source>
</evidence>
<comment type="cofactor">
    <cofactor evidence="1">
        <name>Zn(2+)</name>
        <dbReference type="ChEBI" id="CHEBI:29105"/>
    </cofactor>
</comment>
<accession>A0AAW2ZBZ4</accession>
<feature type="compositionally biased region" description="Polar residues" evidence="4">
    <location>
        <begin position="20"/>
        <end position="30"/>
    </location>
</feature>
<dbReference type="PROSITE" id="PS52035">
    <property type="entry name" value="PEPTIDASE_M14"/>
    <property type="match status" value="1"/>
</dbReference>
<feature type="region of interest" description="Disordered" evidence="4">
    <location>
        <begin position="18"/>
        <end position="82"/>
    </location>
</feature>
<proteinExistence type="inferred from homology"/>
<keyword evidence="6" id="KW-0645">Protease</keyword>
<name>A0AAW2ZBZ4_9EUKA</name>
<evidence type="ECO:0000259" key="5">
    <source>
        <dbReference type="PROSITE" id="PS52035"/>
    </source>
</evidence>
<dbReference type="PANTHER" id="PTHR12756">
    <property type="entry name" value="CYTOSOLIC CARBOXYPEPTIDASE"/>
    <property type="match status" value="1"/>
</dbReference>
<dbReference type="InterPro" id="IPR000834">
    <property type="entry name" value="Peptidase_M14"/>
</dbReference>
<dbReference type="Proteomes" id="UP001431209">
    <property type="component" value="Unassembled WGS sequence"/>
</dbReference>
<keyword evidence="6" id="KW-0378">Hydrolase</keyword>
<dbReference type="GO" id="GO:0006508">
    <property type="term" value="P:proteolysis"/>
    <property type="evidence" value="ECO:0007669"/>
    <property type="project" value="InterPro"/>
</dbReference>
<feature type="compositionally biased region" description="Acidic residues" evidence="4">
    <location>
        <begin position="138"/>
        <end position="151"/>
    </location>
</feature>
<protein>
    <submittedName>
        <fullName evidence="6">Cytosolic carboxypeptidase</fullName>
    </submittedName>
</protein>
<keyword evidence="6" id="KW-0121">Carboxypeptidase</keyword>